<organism evidence="1 2">
    <name type="scientific">Salinispora tropica (strain ATCC BAA-916 / DSM 44818 / JCM 13857 / NBRC 105044 / CNB-440)</name>
    <dbReference type="NCBI Taxonomy" id="369723"/>
    <lineage>
        <taxon>Bacteria</taxon>
        <taxon>Bacillati</taxon>
        <taxon>Actinomycetota</taxon>
        <taxon>Actinomycetes</taxon>
        <taxon>Micromonosporales</taxon>
        <taxon>Micromonosporaceae</taxon>
        <taxon>Salinispora</taxon>
    </lineage>
</organism>
<keyword evidence="2" id="KW-1185">Reference proteome</keyword>
<evidence type="ECO:0000313" key="1">
    <source>
        <dbReference type="EMBL" id="ABP52991.1"/>
    </source>
</evidence>
<dbReference type="EMBL" id="CP000667">
    <property type="protein sequence ID" value="ABP52991.1"/>
    <property type="molecule type" value="Genomic_DNA"/>
</dbReference>
<accession>A4X291</accession>
<dbReference type="AlphaFoldDB" id="A4X291"/>
<gene>
    <name evidence="1" type="ordered locus">Strop_0507</name>
</gene>
<dbReference type="HOGENOM" id="CLU_1958021_0_0_11"/>
<reference evidence="2" key="1">
    <citation type="journal article" date="2007" name="Proc. Natl. Acad. Sci. U.S.A.">
        <title>Genome sequencing reveals complex secondary metabolome in the marine actinomycete Salinispora tropica.</title>
        <authorList>
            <person name="Udwary D.W."/>
            <person name="Zeigler L."/>
            <person name="Asolkar R.N."/>
            <person name="Singan V."/>
            <person name="Lapidus A."/>
            <person name="Fenical W."/>
            <person name="Jensen P.R."/>
            <person name="Moore B.S."/>
        </authorList>
    </citation>
    <scope>NUCLEOTIDE SEQUENCE [LARGE SCALE GENOMIC DNA]</scope>
    <source>
        <strain evidence="2">ATCC BAA-916 / DSM 44818 / CNB-440</strain>
    </source>
</reference>
<proteinExistence type="predicted"/>
<name>A4X291_SALTO</name>
<dbReference type="eggNOG" id="ENOG5033NDG">
    <property type="taxonomic scope" value="Bacteria"/>
</dbReference>
<protein>
    <submittedName>
        <fullName evidence="1">Uncharacterized protein</fullName>
    </submittedName>
</protein>
<dbReference type="KEGG" id="stp:Strop_0507"/>
<sequence length="128" mass="14717">MPRPLAPHGTANRWRTGCGCDECYGAHLDDLFLWRRKKADLRFPAPIRNEVLRLIRQGYRPVEAARRVGIHVQTVYARSRIDPAWQGRLDGALMAGRRPDVPHGTPTGYRHFWCVCPECRAAHHKPKE</sequence>
<evidence type="ECO:0000313" key="2">
    <source>
        <dbReference type="Proteomes" id="UP000000235"/>
    </source>
</evidence>
<dbReference type="Proteomes" id="UP000000235">
    <property type="component" value="Chromosome"/>
</dbReference>